<dbReference type="InterPro" id="IPR001638">
    <property type="entry name" value="Solute-binding_3/MltF_N"/>
</dbReference>
<feature type="signal peptide" evidence="2">
    <location>
        <begin position="1"/>
        <end position="25"/>
    </location>
</feature>
<reference evidence="4" key="1">
    <citation type="submission" date="2019-11" db="EMBL/GenBank/DDBJ databases">
        <authorList>
            <person name="Feng L."/>
        </authorList>
    </citation>
    <scope>NUCLEOTIDE SEQUENCE</scope>
    <source>
        <strain evidence="4">AundefinedLFYP135</strain>
    </source>
</reference>
<feature type="domain" description="Solute-binding protein family 3/N-terminal" evidence="3">
    <location>
        <begin position="51"/>
        <end position="290"/>
    </location>
</feature>
<name>A0A6N2RL04_9FIRM</name>
<evidence type="ECO:0000313" key="4">
    <source>
        <dbReference type="EMBL" id="VYS81717.1"/>
    </source>
</evidence>
<accession>A0A6N2RL04</accession>
<evidence type="ECO:0000256" key="1">
    <source>
        <dbReference type="ARBA" id="ARBA00022729"/>
    </source>
</evidence>
<gene>
    <name evidence="4" type="primary">artP_3</name>
    <name evidence="4" type="ORF">AULFYP135_00490</name>
</gene>
<dbReference type="SMART" id="SM00062">
    <property type="entry name" value="PBPb"/>
    <property type="match status" value="1"/>
</dbReference>
<dbReference type="EMBL" id="CACRSL010000003">
    <property type="protein sequence ID" value="VYS81717.1"/>
    <property type="molecule type" value="Genomic_DNA"/>
</dbReference>
<dbReference type="PROSITE" id="PS51257">
    <property type="entry name" value="PROKAR_LIPOPROTEIN"/>
    <property type="match status" value="1"/>
</dbReference>
<sequence>MKTIWKRFAAGFLAATLALSLTACGGGSSSSSGESSEGEDTSLSDIQKRGKLIVGMNAEFAPYEFHIMENGEDKLVGMDIEIAQAIADDMGVELEIKELAFDALITALNAGQVDILISGLSATEKRREQIDFSEPYYKSKTVAMINKKNAGQYKTLDDLKDKKLGVQLSSLQQQAVNNAFPDKPDDEYMLIESMNTLMLALKADQIDALVTADIVCKQAMAANPEFTVAEGSEFDLDFLNSPGAAVGIRKGSDALKAQLDSTIIRLKDEGKIDEFMNRACEIAANNVSAEEA</sequence>
<evidence type="ECO:0000259" key="3">
    <source>
        <dbReference type="SMART" id="SM00062"/>
    </source>
</evidence>
<organism evidence="4">
    <name type="scientific">uncultured Anaerotruncus sp</name>
    <dbReference type="NCBI Taxonomy" id="905011"/>
    <lineage>
        <taxon>Bacteria</taxon>
        <taxon>Bacillati</taxon>
        <taxon>Bacillota</taxon>
        <taxon>Clostridia</taxon>
        <taxon>Eubacteriales</taxon>
        <taxon>Oscillospiraceae</taxon>
        <taxon>Anaerotruncus</taxon>
        <taxon>environmental samples</taxon>
    </lineage>
</organism>
<dbReference type="Gene3D" id="3.40.190.10">
    <property type="entry name" value="Periplasmic binding protein-like II"/>
    <property type="match status" value="2"/>
</dbReference>
<dbReference type="PANTHER" id="PTHR35936">
    <property type="entry name" value="MEMBRANE-BOUND LYTIC MUREIN TRANSGLYCOSYLASE F"/>
    <property type="match status" value="1"/>
</dbReference>
<dbReference type="Pfam" id="PF00497">
    <property type="entry name" value="SBP_bac_3"/>
    <property type="match status" value="1"/>
</dbReference>
<feature type="chain" id="PRO_5038382992" evidence="2">
    <location>
        <begin position="26"/>
        <end position="292"/>
    </location>
</feature>
<keyword evidence="1 2" id="KW-0732">Signal</keyword>
<dbReference type="AlphaFoldDB" id="A0A6N2RL04"/>
<evidence type="ECO:0000256" key="2">
    <source>
        <dbReference type="SAM" id="SignalP"/>
    </source>
</evidence>
<dbReference type="PANTHER" id="PTHR35936:SF17">
    <property type="entry name" value="ARGININE-BINDING EXTRACELLULAR PROTEIN ARTP"/>
    <property type="match status" value="1"/>
</dbReference>
<protein>
    <submittedName>
        <fullName evidence="4">Arginine-binding extracellular protein ArtP</fullName>
    </submittedName>
</protein>
<proteinExistence type="predicted"/>
<dbReference type="SUPFAM" id="SSF53850">
    <property type="entry name" value="Periplasmic binding protein-like II"/>
    <property type="match status" value="1"/>
</dbReference>